<accession>A0A269YKN0</accession>
<name>A0A269YKN0_9MICC</name>
<reference evidence="2 5" key="1">
    <citation type="submission" date="2017-04" db="EMBL/GenBank/DDBJ databases">
        <title>Kefir bacterial isolates.</title>
        <authorList>
            <person name="Kim Y."/>
            <person name="Blasche S."/>
            <person name="Patil K.R."/>
        </authorList>
    </citation>
    <scope>NUCLEOTIDE SEQUENCE [LARGE SCALE GENOMIC DNA]</scope>
    <source>
        <strain evidence="2 5">OG2-1</strain>
    </source>
</reference>
<accession>A0A5F0M8A9</accession>
<proteinExistence type="inferred from homology"/>
<dbReference type="GeneID" id="29743359"/>
<evidence type="ECO:0000313" key="2">
    <source>
        <dbReference type="EMBL" id="PAK85196.1"/>
    </source>
</evidence>
<dbReference type="InterPro" id="IPR036689">
    <property type="entry name" value="ESAT-6-like_sf"/>
</dbReference>
<dbReference type="RefSeq" id="WP_004005567.1">
    <property type="nucleotide sequence ID" value="NZ_CABFMC010000003.1"/>
</dbReference>
<dbReference type="Proteomes" id="UP000219947">
    <property type="component" value="Unassembled WGS sequence"/>
</dbReference>
<dbReference type="STRING" id="762948.HMPREF0733_10554"/>
<dbReference type="Proteomes" id="UP000216195">
    <property type="component" value="Unassembled WGS sequence"/>
</dbReference>
<dbReference type="EMBL" id="LR134521">
    <property type="protein sequence ID" value="VEJ30342.1"/>
    <property type="molecule type" value="Genomic_DNA"/>
</dbReference>
<protein>
    <recommendedName>
        <fullName evidence="1">ESAT-6-like protein</fullName>
    </recommendedName>
</protein>
<gene>
    <name evidence="2" type="ORF">B8W87_08070</name>
    <name evidence="3" type="ORF">CRM92_08665</name>
    <name evidence="4" type="ORF">NCTC10918_01621</name>
</gene>
<dbReference type="EMBL" id="NCWU01000010">
    <property type="protein sequence ID" value="PAK85196.1"/>
    <property type="molecule type" value="Genomic_DNA"/>
</dbReference>
<reference evidence="3" key="2">
    <citation type="submission" date="2017-10" db="EMBL/GenBank/DDBJ databases">
        <title>Kefir isolates.</title>
        <authorList>
            <person name="Kim Y."/>
            <person name="Blasche S."/>
        </authorList>
    </citation>
    <scope>NUCLEOTIDE SEQUENCE [LARGE SCALE GENOMIC DNA]</scope>
    <source>
        <strain evidence="3">OG2-2</strain>
    </source>
</reference>
<evidence type="ECO:0000313" key="5">
    <source>
        <dbReference type="Proteomes" id="UP000216195"/>
    </source>
</evidence>
<sequence length="96" mass="10198">MAQFVVDSETIAAKAAQAKTQVANISAEVTGMTASLQDLQGSWTGSASTNFQAVLDNWRGTQKRVEESITQINEALDRAGVNYAETENANAAMFVG</sequence>
<dbReference type="Proteomes" id="UP000270988">
    <property type="component" value="Chromosome"/>
</dbReference>
<dbReference type="NCBIfam" id="TIGR03930">
    <property type="entry name" value="WXG100_ESAT6"/>
    <property type="match status" value="1"/>
</dbReference>
<dbReference type="EMBL" id="PDEV01000004">
    <property type="protein sequence ID" value="PEN15671.1"/>
    <property type="molecule type" value="Genomic_DNA"/>
</dbReference>
<dbReference type="InterPro" id="IPR010310">
    <property type="entry name" value="T7SS_ESAT-6-like"/>
</dbReference>
<dbReference type="OMA" id="ITEWTIT"/>
<comment type="similarity">
    <text evidence="1">Belongs to the WXG100 family.</text>
</comment>
<evidence type="ECO:0000313" key="3">
    <source>
        <dbReference type="EMBL" id="PEN15671.1"/>
    </source>
</evidence>
<evidence type="ECO:0000313" key="7">
    <source>
        <dbReference type="Proteomes" id="UP000270988"/>
    </source>
</evidence>
<reference evidence="4 7" key="3">
    <citation type="submission" date="2018-12" db="EMBL/GenBank/DDBJ databases">
        <authorList>
            <consortium name="Pathogen Informatics"/>
        </authorList>
    </citation>
    <scope>NUCLEOTIDE SEQUENCE [LARGE SCALE GENOMIC DNA]</scope>
    <source>
        <strain evidence="4 7">NCTC10918</strain>
    </source>
</reference>
<dbReference type="Gene3D" id="1.10.287.1060">
    <property type="entry name" value="ESAT-6-like"/>
    <property type="match status" value="1"/>
</dbReference>
<evidence type="ECO:0000313" key="6">
    <source>
        <dbReference type="Proteomes" id="UP000219947"/>
    </source>
</evidence>
<dbReference type="Pfam" id="PF06013">
    <property type="entry name" value="WXG100"/>
    <property type="match status" value="1"/>
</dbReference>
<organism evidence="3 6">
    <name type="scientific">Rothia dentocariosa</name>
    <dbReference type="NCBI Taxonomy" id="2047"/>
    <lineage>
        <taxon>Bacteria</taxon>
        <taxon>Bacillati</taxon>
        <taxon>Actinomycetota</taxon>
        <taxon>Actinomycetes</taxon>
        <taxon>Micrococcales</taxon>
        <taxon>Micrococcaceae</taxon>
        <taxon>Rothia</taxon>
    </lineage>
</organism>
<dbReference type="AlphaFoldDB" id="A0A269YKN0"/>
<evidence type="ECO:0000313" key="4">
    <source>
        <dbReference type="EMBL" id="VEJ30342.1"/>
    </source>
</evidence>
<evidence type="ECO:0000256" key="1">
    <source>
        <dbReference type="RuleBase" id="RU362001"/>
    </source>
</evidence>
<keyword evidence="6" id="KW-1185">Reference proteome</keyword>
<dbReference type="SUPFAM" id="SSF140453">
    <property type="entry name" value="EsxAB dimer-like"/>
    <property type="match status" value="1"/>
</dbReference>